<keyword evidence="7" id="KW-0568">Pathogenesis-related protein</keyword>
<dbReference type="InterPro" id="IPR004326">
    <property type="entry name" value="Mlo"/>
</dbReference>
<dbReference type="PANTHER" id="PTHR31942">
    <property type="entry name" value="MLO-LIKE PROTEIN 1"/>
    <property type="match status" value="1"/>
</dbReference>
<gene>
    <name evidence="9" type="ORF">B296_00019351</name>
</gene>
<dbReference type="Pfam" id="PF03094">
    <property type="entry name" value="Mlo"/>
    <property type="match status" value="1"/>
</dbReference>
<dbReference type="AlphaFoldDB" id="A0A427A153"/>
<keyword evidence="4" id="KW-0611">Plant defense</keyword>
<evidence type="ECO:0000256" key="6">
    <source>
        <dbReference type="ARBA" id="ARBA00023136"/>
    </source>
</evidence>
<name>A0A427A153_ENSVE</name>
<evidence type="ECO:0000256" key="4">
    <source>
        <dbReference type="ARBA" id="ARBA00022821"/>
    </source>
</evidence>
<evidence type="ECO:0000256" key="7">
    <source>
        <dbReference type="ARBA" id="ARBA00023265"/>
    </source>
</evidence>
<dbReference type="GO" id="GO:0016020">
    <property type="term" value="C:membrane"/>
    <property type="evidence" value="ECO:0007669"/>
    <property type="project" value="UniProtKB-SubCell"/>
</dbReference>
<comment type="similarity">
    <text evidence="2">Belongs to the MLO family.</text>
</comment>
<dbReference type="GO" id="GO:0006952">
    <property type="term" value="P:defense response"/>
    <property type="evidence" value="ECO:0007669"/>
    <property type="project" value="UniProtKB-KW"/>
</dbReference>
<keyword evidence="3 8" id="KW-0812">Transmembrane</keyword>
<reference evidence="9 10" key="1">
    <citation type="journal article" date="2014" name="Agronomy (Basel)">
        <title>A Draft Genome Sequence for Ensete ventricosum, the Drought-Tolerant Tree Against Hunger.</title>
        <authorList>
            <person name="Harrison J."/>
            <person name="Moore K.A."/>
            <person name="Paszkiewicz K."/>
            <person name="Jones T."/>
            <person name="Grant M."/>
            <person name="Ambacheew D."/>
            <person name="Muzemil S."/>
            <person name="Studholme D.J."/>
        </authorList>
    </citation>
    <scope>NUCLEOTIDE SEQUENCE [LARGE SCALE GENOMIC DNA]</scope>
</reference>
<keyword evidence="5 8" id="KW-1133">Transmembrane helix</keyword>
<keyword evidence="6 8" id="KW-0472">Membrane</keyword>
<accession>A0A427A153</accession>
<evidence type="ECO:0000256" key="2">
    <source>
        <dbReference type="ARBA" id="ARBA00006574"/>
    </source>
</evidence>
<sequence length="103" mass="11921">MPSDDYFWFHRPRILLFLIHFILFQNAFDIAFIFWLFTPYGLDSCITDHFGFAVPRLVIGVIVQLLCSYSTLPLYAIVTQVTMILEQLFLENAFVAGTNFAFG</sequence>
<protein>
    <submittedName>
        <fullName evidence="9">Uncharacterized protein</fullName>
    </submittedName>
</protein>
<proteinExistence type="inferred from homology"/>
<dbReference type="PANTHER" id="PTHR31942:SF52">
    <property type="entry name" value="MLO-LIKE PROTEIN 1"/>
    <property type="match status" value="1"/>
</dbReference>
<comment type="caution">
    <text evidence="9">The sequence shown here is derived from an EMBL/GenBank/DDBJ whole genome shotgun (WGS) entry which is preliminary data.</text>
</comment>
<evidence type="ECO:0000256" key="8">
    <source>
        <dbReference type="SAM" id="Phobius"/>
    </source>
</evidence>
<feature type="transmembrane region" description="Helical" evidence="8">
    <location>
        <begin position="14"/>
        <end position="37"/>
    </location>
</feature>
<evidence type="ECO:0000256" key="1">
    <source>
        <dbReference type="ARBA" id="ARBA00004141"/>
    </source>
</evidence>
<dbReference type="Proteomes" id="UP000287651">
    <property type="component" value="Unassembled WGS sequence"/>
</dbReference>
<evidence type="ECO:0000313" key="9">
    <source>
        <dbReference type="EMBL" id="RRT69989.1"/>
    </source>
</evidence>
<evidence type="ECO:0000313" key="10">
    <source>
        <dbReference type="Proteomes" id="UP000287651"/>
    </source>
</evidence>
<evidence type="ECO:0000256" key="3">
    <source>
        <dbReference type="ARBA" id="ARBA00022692"/>
    </source>
</evidence>
<organism evidence="9 10">
    <name type="scientific">Ensete ventricosum</name>
    <name type="common">Abyssinian banana</name>
    <name type="synonym">Musa ensete</name>
    <dbReference type="NCBI Taxonomy" id="4639"/>
    <lineage>
        <taxon>Eukaryota</taxon>
        <taxon>Viridiplantae</taxon>
        <taxon>Streptophyta</taxon>
        <taxon>Embryophyta</taxon>
        <taxon>Tracheophyta</taxon>
        <taxon>Spermatophyta</taxon>
        <taxon>Magnoliopsida</taxon>
        <taxon>Liliopsida</taxon>
        <taxon>Zingiberales</taxon>
        <taxon>Musaceae</taxon>
        <taxon>Ensete</taxon>
    </lineage>
</organism>
<evidence type="ECO:0000256" key="5">
    <source>
        <dbReference type="ARBA" id="ARBA00022989"/>
    </source>
</evidence>
<comment type="subcellular location">
    <subcellularLocation>
        <location evidence="1">Membrane</location>
        <topology evidence="1">Multi-pass membrane protein</topology>
    </subcellularLocation>
</comment>
<feature type="transmembrane region" description="Helical" evidence="8">
    <location>
        <begin position="57"/>
        <end position="78"/>
    </location>
</feature>
<dbReference type="EMBL" id="AMZH03004166">
    <property type="protein sequence ID" value="RRT69989.1"/>
    <property type="molecule type" value="Genomic_DNA"/>
</dbReference>